<evidence type="ECO:0000256" key="1">
    <source>
        <dbReference type="ARBA" id="ARBA00022737"/>
    </source>
</evidence>
<accession>A0AAE0KKU9</accession>
<evidence type="ECO:0000313" key="5">
    <source>
        <dbReference type="Proteomes" id="UP001285441"/>
    </source>
</evidence>
<reference evidence="4" key="1">
    <citation type="journal article" date="2023" name="Mol. Phylogenet. Evol.">
        <title>Genome-scale phylogeny and comparative genomics of the fungal order Sordariales.</title>
        <authorList>
            <person name="Hensen N."/>
            <person name="Bonometti L."/>
            <person name="Westerberg I."/>
            <person name="Brannstrom I.O."/>
            <person name="Guillou S."/>
            <person name="Cros-Aarteil S."/>
            <person name="Calhoun S."/>
            <person name="Haridas S."/>
            <person name="Kuo A."/>
            <person name="Mondo S."/>
            <person name="Pangilinan J."/>
            <person name="Riley R."/>
            <person name="LaButti K."/>
            <person name="Andreopoulos B."/>
            <person name="Lipzen A."/>
            <person name="Chen C."/>
            <person name="Yan M."/>
            <person name="Daum C."/>
            <person name="Ng V."/>
            <person name="Clum A."/>
            <person name="Steindorff A."/>
            <person name="Ohm R.A."/>
            <person name="Martin F."/>
            <person name="Silar P."/>
            <person name="Natvig D.O."/>
            <person name="Lalanne C."/>
            <person name="Gautier V."/>
            <person name="Ament-Velasquez S.L."/>
            <person name="Kruys A."/>
            <person name="Hutchinson M.I."/>
            <person name="Powell A.J."/>
            <person name="Barry K."/>
            <person name="Miller A.N."/>
            <person name="Grigoriev I.V."/>
            <person name="Debuchy R."/>
            <person name="Gladieux P."/>
            <person name="Hiltunen Thoren M."/>
            <person name="Johannesson H."/>
        </authorList>
    </citation>
    <scope>NUCLEOTIDE SEQUENCE</scope>
    <source>
        <strain evidence="4">CBS 232.78</strain>
    </source>
</reference>
<sequence>MSLGIHKLWEGLLLAARRPSLIPRGARGVTVLSSAVAISANPHPKSTQTSLPTLTSTSTEIETETNIKIKKIEIKKIEIKKIKNKKIKIETKGCQVYRHLKPDGTLTVPLEPWTDKPATKVFRGAHIAPIPRPPPTFRVLKPDGTIKVPIITRTINKPSTLLSGTTAGLQRPSYRASRPKIPGTLSSTVSPRTTVGREHQDYRVLRPGVSGTLSSLVTRPAYKLFKPKDTYRLLRPQGDKLVCVPNPKPSDVALVDVSRIIKPKQDSFDSSKTKSSLLDRLAKIPVRSHGELESVFVRPATEFTNEKETRRYVDRRRREVMGQLRMAARRVARHEKDADWRQVLTTLTLETPENLPSRIDSVKILFPRDSAKLLLSESGDGVWDIKSRTGVYMHFFPGSKLEDAYILLSGDATAVASAVQDIMKITKNVTVTTILGCTETDVHTASEEQAPDDSGDYSWSLMSVPSHRVPNPHTPFFSATPASEIARPEEWTKTSFESYVAALVLSRLPRGVHLAIYGAHERHQEAVARELLDAFKDPAAQHAVTVSAFKTALAFLVREAETTFKRGVRALMGRISELGLPTDSDVSNILLERAVKHKDLFEFRRGIRLMLRRGHHPTFRTWRLFLRMFEAEDVKRYILHAMQSKNLIDGQAAVIDVAKEMAKHDAYRAVQLDQSLEAFVASQDELYGSGWLNLWSGNFILEVWGCYGKFDHMLGLLETMLAQSITPSTVTLNILITHCKLHDEVDIAIRFLSILESHGVEPDDITYHLFFHIAWKFRKPHMISVLWRLGCLNTSLTYNMRRRIKWILNNTDGSLDKLALQLGINPAEDDVKAANQDFMQTFVENLFLGEYQEATGIKNTDMRKTTTFGDLLGVMRWYKQRHVPTTLLGESLRKALDRDREIQSMSREGKPPPSDAIDVPTRDRLQPGYAVPFADWLSRAMKSEVDEISVVEEGEEGSHELEKPPSV</sequence>
<gene>
    <name evidence="4" type="ORF">B0H63DRAFT_480356</name>
</gene>
<feature type="compositionally biased region" description="Basic and acidic residues" evidence="3">
    <location>
        <begin position="899"/>
        <end position="910"/>
    </location>
</feature>
<evidence type="ECO:0000256" key="3">
    <source>
        <dbReference type="SAM" id="MobiDB-lite"/>
    </source>
</evidence>
<evidence type="ECO:0000256" key="2">
    <source>
        <dbReference type="PROSITE-ProRule" id="PRU00117"/>
    </source>
</evidence>
<dbReference type="SUPFAM" id="SSF54791">
    <property type="entry name" value="Eukaryotic type KH-domain (KH-domain type I)"/>
    <property type="match status" value="1"/>
</dbReference>
<feature type="compositionally biased region" description="Polar residues" evidence="3">
    <location>
        <begin position="184"/>
        <end position="193"/>
    </location>
</feature>
<dbReference type="GO" id="GO:0003729">
    <property type="term" value="F:mRNA binding"/>
    <property type="evidence" value="ECO:0007669"/>
    <property type="project" value="TreeGrafter"/>
</dbReference>
<dbReference type="PANTHER" id="PTHR47933">
    <property type="entry name" value="PENTATRICOPEPTIDE REPEAT-CONTAINING PROTEIN 1, MITOCHONDRIAL"/>
    <property type="match status" value="1"/>
</dbReference>
<dbReference type="InterPro" id="IPR011990">
    <property type="entry name" value="TPR-like_helical_dom_sf"/>
</dbReference>
<dbReference type="PROSITE" id="PS50084">
    <property type="entry name" value="KH_TYPE_1"/>
    <property type="match status" value="1"/>
</dbReference>
<dbReference type="InterPro" id="IPR036612">
    <property type="entry name" value="KH_dom_type_1_sf"/>
</dbReference>
<evidence type="ECO:0000313" key="4">
    <source>
        <dbReference type="EMBL" id="KAK3378593.1"/>
    </source>
</evidence>
<feature type="region of interest" description="Disordered" evidence="3">
    <location>
        <begin position="899"/>
        <end position="923"/>
    </location>
</feature>
<keyword evidence="2" id="KW-0694">RNA-binding</keyword>
<evidence type="ECO:0008006" key="6">
    <source>
        <dbReference type="Google" id="ProtNLM"/>
    </source>
</evidence>
<name>A0AAE0KKU9_9PEZI</name>
<dbReference type="Proteomes" id="UP001285441">
    <property type="component" value="Unassembled WGS sequence"/>
</dbReference>
<proteinExistence type="predicted"/>
<dbReference type="PANTHER" id="PTHR47933:SF11">
    <property type="entry name" value="PENTATRICOPEPTIDE REPEAT-CONTAINING PROTEIN 2"/>
    <property type="match status" value="1"/>
</dbReference>
<dbReference type="Gene3D" id="1.25.40.10">
    <property type="entry name" value="Tetratricopeptide repeat domain"/>
    <property type="match status" value="1"/>
</dbReference>
<dbReference type="AlphaFoldDB" id="A0AAE0KKU9"/>
<dbReference type="InterPro" id="IPR051240">
    <property type="entry name" value="Mito_RNA-Proc/Resp"/>
</dbReference>
<dbReference type="EMBL" id="JAULSW010000006">
    <property type="protein sequence ID" value="KAK3378593.1"/>
    <property type="molecule type" value="Genomic_DNA"/>
</dbReference>
<feature type="region of interest" description="Disordered" evidence="3">
    <location>
        <begin position="162"/>
        <end position="195"/>
    </location>
</feature>
<protein>
    <recommendedName>
        <fullName evidence="6">Pentatricopeptide repeat domain-containing protein</fullName>
    </recommendedName>
</protein>
<comment type="caution">
    <text evidence="4">The sequence shown here is derived from an EMBL/GenBank/DDBJ whole genome shotgun (WGS) entry which is preliminary data.</text>
</comment>
<keyword evidence="1" id="KW-0677">Repeat</keyword>
<reference evidence="4" key="2">
    <citation type="submission" date="2023-06" db="EMBL/GenBank/DDBJ databases">
        <authorList>
            <consortium name="Lawrence Berkeley National Laboratory"/>
            <person name="Haridas S."/>
            <person name="Hensen N."/>
            <person name="Bonometti L."/>
            <person name="Westerberg I."/>
            <person name="Brannstrom I.O."/>
            <person name="Guillou S."/>
            <person name="Cros-Aarteil S."/>
            <person name="Calhoun S."/>
            <person name="Kuo A."/>
            <person name="Mondo S."/>
            <person name="Pangilinan J."/>
            <person name="Riley R."/>
            <person name="LaButti K."/>
            <person name="Andreopoulos B."/>
            <person name="Lipzen A."/>
            <person name="Chen C."/>
            <person name="Yanf M."/>
            <person name="Daum C."/>
            <person name="Ng V."/>
            <person name="Clum A."/>
            <person name="Steindorff A."/>
            <person name="Ohm R."/>
            <person name="Martin F."/>
            <person name="Silar P."/>
            <person name="Natvig D."/>
            <person name="Lalanne C."/>
            <person name="Gautier V."/>
            <person name="Ament-velasquez S.L."/>
            <person name="Kruys A."/>
            <person name="Hutchinson M.I."/>
            <person name="Powell A.J."/>
            <person name="Barry K."/>
            <person name="Miller A.N."/>
            <person name="Grigoriev I.V."/>
            <person name="Debuchy R."/>
            <person name="Gladieux P."/>
            <person name="Thoren M.H."/>
            <person name="Johannesson H."/>
        </authorList>
    </citation>
    <scope>NUCLEOTIDE SEQUENCE</scope>
    <source>
        <strain evidence="4">CBS 232.78</strain>
    </source>
</reference>
<keyword evidence="5" id="KW-1185">Reference proteome</keyword>
<organism evidence="4 5">
    <name type="scientific">Podospora didyma</name>
    <dbReference type="NCBI Taxonomy" id="330526"/>
    <lineage>
        <taxon>Eukaryota</taxon>
        <taxon>Fungi</taxon>
        <taxon>Dikarya</taxon>
        <taxon>Ascomycota</taxon>
        <taxon>Pezizomycotina</taxon>
        <taxon>Sordariomycetes</taxon>
        <taxon>Sordariomycetidae</taxon>
        <taxon>Sordariales</taxon>
        <taxon>Podosporaceae</taxon>
        <taxon>Podospora</taxon>
    </lineage>
</organism>